<comment type="caution">
    <text evidence="1">The sequence shown here is derived from an EMBL/GenBank/DDBJ whole genome shotgun (WGS) entry which is preliminary data.</text>
</comment>
<dbReference type="Proteomes" id="UP001333110">
    <property type="component" value="Unassembled WGS sequence"/>
</dbReference>
<dbReference type="EMBL" id="JAUNZN010000002">
    <property type="protein sequence ID" value="KAK4828320.1"/>
    <property type="molecule type" value="Genomic_DNA"/>
</dbReference>
<keyword evidence="2" id="KW-1185">Reference proteome</keyword>
<proteinExistence type="predicted"/>
<gene>
    <name evidence="1" type="ORF">QYF61_025332</name>
</gene>
<evidence type="ECO:0000313" key="2">
    <source>
        <dbReference type="Proteomes" id="UP001333110"/>
    </source>
</evidence>
<name>A0AAN7S4K0_MYCAM</name>
<reference evidence="1 2" key="1">
    <citation type="journal article" date="2023" name="J. Hered.">
        <title>Chromosome-level genome of the wood stork (Mycteria americana) provides insight into avian chromosome evolution.</title>
        <authorList>
            <person name="Flamio R. Jr."/>
            <person name="Ramstad K.M."/>
        </authorList>
    </citation>
    <scope>NUCLEOTIDE SEQUENCE [LARGE SCALE GENOMIC DNA]</scope>
    <source>
        <strain evidence="1">JAX WOST 10</strain>
    </source>
</reference>
<accession>A0AAN7S4K0</accession>
<protein>
    <submittedName>
        <fullName evidence="1">Uncharacterized protein</fullName>
    </submittedName>
</protein>
<evidence type="ECO:0000313" key="1">
    <source>
        <dbReference type="EMBL" id="KAK4828320.1"/>
    </source>
</evidence>
<organism evidence="1 2">
    <name type="scientific">Mycteria americana</name>
    <name type="common">Wood stork</name>
    <dbReference type="NCBI Taxonomy" id="33587"/>
    <lineage>
        <taxon>Eukaryota</taxon>
        <taxon>Metazoa</taxon>
        <taxon>Chordata</taxon>
        <taxon>Craniata</taxon>
        <taxon>Vertebrata</taxon>
        <taxon>Euteleostomi</taxon>
        <taxon>Archelosauria</taxon>
        <taxon>Archosauria</taxon>
        <taxon>Dinosauria</taxon>
        <taxon>Saurischia</taxon>
        <taxon>Theropoda</taxon>
        <taxon>Coelurosauria</taxon>
        <taxon>Aves</taxon>
        <taxon>Neognathae</taxon>
        <taxon>Neoaves</taxon>
        <taxon>Aequornithes</taxon>
        <taxon>Ciconiiformes</taxon>
        <taxon>Ciconiidae</taxon>
        <taxon>Mycteria</taxon>
    </lineage>
</organism>
<dbReference type="AlphaFoldDB" id="A0AAN7S4K0"/>
<sequence length="94" mass="10507">MLDTSLNWERSGWRAALQKGVWGCWLTGGSTGVSSEAWQPRGQTASWGASNTAVVDNSITSWPKEVIIPLYLALVQPHLEYCVQFWAPQLKKRC</sequence>